<keyword evidence="6" id="KW-0560">Oxidoreductase</keyword>
<dbReference type="EC" id="1.1.1.133" evidence="3 6"/>
<dbReference type="GO" id="GO:0019305">
    <property type="term" value="P:dTDP-rhamnose biosynthetic process"/>
    <property type="evidence" value="ECO:0007669"/>
    <property type="project" value="UniProtKB-UniPathway"/>
</dbReference>
<dbReference type="Gene3D" id="3.90.25.10">
    <property type="entry name" value="UDP-galactose 4-epimerase, domain 1"/>
    <property type="match status" value="1"/>
</dbReference>
<keyword evidence="6" id="KW-0521">NADP</keyword>
<feature type="domain" description="RmlD-like substrate binding" evidence="7">
    <location>
        <begin position="6"/>
        <end position="294"/>
    </location>
</feature>
<organism evidence="8 9">
    <name type="scientific">Breoghania corrubedonensis</name>
    <dbReference type="NCBI Taxonomy" id="665038"/>
    <lineage>
        <taxon>Bacteria</taxon>
        <taxon>Pseudomonadati</taxon>
        <taxon>Pseudomonadota</taxon>
        <taxon>Alphaproteobacteria</taxon>
        <taxon>Hyphomicrobiales</taxon>
        <taxon>Stappiaceae</taxon>
        <taxon>Breoghania</taxon>
    </lineage>
</organism>
<comment type="catalytic activity">
    <reaction evidence="5 6">
        <text>dTDP-beta-L-rhamnose + NADP(+) = dTDP-4-dehydro-beta-L-rhamnose + NADPH + H(+)</text>
        <dbReference type="Rhea" id="RHEA:21796"/>
        <dbReference type="ChEBI" id="CHEBI:15378"/>
        <dbReference type="ChEBI" id="CHEBI:57510"/>
        <dbReference type="ChEBI" id="CHEBI:57783"/>
        <dbReference type="ChEBI" id="CHEBI:58349"/>
        <dbReference type="ChEBI" id="CHEBI:62830"/>
        <dbReference type="EC" id="1.1.1.133"/>
    </reaction>
</comment>
<dbReference type="NCBIfam" id="TIGR01214">
    <property type="entry name" value="rmlD"/>
    <property type="match status" value="1"/>
</dbReference>
<evidence type="ECO:0000259" key="7">
    <source>
        <dbReference type="Pfam" id="PF04321"/>
    </source>
</evidence>
<name>A0A2T5UW44_9HYPH</name>
<dbReference type="UniPathway" id="UPA00124"/>
<comment type="function">
    <text evidence="6">Catalyzes the reduction of dTDP-6-deoxy-L-lyxo-4-hexulose to yield dTDP-L-rhamnose.</text>
</comment>
<dbReference type="SUPFAM" id="SSF51735">
    <property type="entry name" value="NAD(P)-binding Rossmann-fold domains"/>
    <property type="match status" value="1"/>
</dbReference>
<gene>
    <name evidence="8" type="ORF">C8N35_11245</name>
</gene>
<dbReference type="RefSeq" id="WP_107991752.1">
    <property type="nucleotide sequence ID" value="NZ_QAYG01000012.1"/>
</dbReference>
<evidence type="ECO:0000313" key="9">
    <source>
        <dbReference type="Proteomes" id="UP000244081"/>
    </source>
</evidence>
<dbReference type="Gene3D" id="3.40.50.720">
    <property type="entry name" value="NAD(P)-binding Rossmann-like Domain"/>
    <property type="match status" value="1"/>
</dbReference>
<evidence type="ECO:0000256" key="4">
    <source>
        <dbReference type="ARBA" id="ARBA00017099"/>
    </source>
</evidence>
<reference evidence="8 9" key="1">
    <citation type="submission" date="2018-04" db="EMBL/GenBank/DDBJ databases">
        <title>Genomic Encyclopedia of Archaeal and Bacterial Type Strains, Phase II (KMG-II): from individual species to whole genera.</title>
        <authorList>
            <person name="Goeker M."/>
        </authorList>
    </citation>
    <scope>NUCLEOTIDE SEQUENCE [LARGE SCALE GENOMIC DNA]</scope>
    <source>
        <strain evidence="8 9">DSM 23382</strain>
    </source>
</reference>
<comment type="cofactor">
    <cofactor evidence="6">
        <name>Mg(2+)</name>
        <dbReference type="ChEBI" id="CHEBI:18420"/>
    </cofactor>
    <text evidence="6">Binds 1 Mg(2+) ion per monomer.</text>
</comment>
<sequence length="298" mass="31496">MIEGPRLLVIGRNGQVARALAERAGERRVPLLALGREECDLAAFTDLPDAADDFEPTAIINAAAYTAVDKAEDEREAAFAVNAAGPGKLAEAAARRGLPLLHISTDYVYDGAKPAPYVESDATAPLGVYGASKLAGERAVRVALPDALIFRTAWVYSPFGGNFVKTMLRLGAERDGLKVVDDQIGSPTSALDIADALITVAADLYENDLGNRGGVYHLAGSGETSWCGFARTIFEIAGARGGPSIPIEAIPTSDYPTQAKRPANSRLDCTKLEKAFGIRLPGWQASLETVVTRLLAKG</sequence>
<evidence type="ECO:0000256" key="1">
    <source>
        <dbReference type="ARBA" id="ARBA00004781"/>
    </source>
</evidence>
<dbReference type="InterPro" id="IPR036291">
    <property type="entry name" value="NAD(P)-bd_dom_sf"/>
</dbReference>
<dbReference type="Proteomes" id="UP000244081">
    <property type="component" value="Unassembled WGS sequence"/>
</dbReference>
<dbReference type="EMBL" id="QAYG01000012">
    <property type="protein sequence ID" value="PTW55720.1"/>
    <property type="molecule type" value="Genomic_DNA"/>
</dbReference>
<comment type="similarity">
    <text evidence="2 6">Belongs to the dTDP-4-dehydrorhamnose reductase family.</text>
</comment>
<dbReference type="PANTHER" id="PTHR10491">
    <property type="entry name" value="DTDP-4-DEHYDRORHAMNOSE REDUCTASE"/>
    <property type="match status" value="1"/>
</dbReference>
<dbReference type="Pfam" id="PF04321">
    <property type="entry name" value="RmlD_sub_bind"/>
    <property type="match status" value="1"/>
</dbReference>
<comment type="pathway">
    <text evidence="1 6">Carbohydrate biosynthesis; dTDP-L-rhamnose biosynthesis.</text>
</comment>
<protein>
    <recommendedName>
        <fullName evidence="4 6">dTDP-4-dehydrorhamnose reductase</fullName>
        <ecNumber evidence="3 6">1.1.1.133</ecNumber>
    </recommendedName>
</protein>
<dbReference type="CDD" id="cd05254">
    <property type="entry name" value="dTDP_HR_like_SDR_e"/>
    <property type="match status" value="1"/>
</dbReference>
<evidence type="ECO:0000256" key="5">
    <source>
        <dbReference type="ARBA" id="ARBA00048200"/>
    </source>
</evidence>
<dbReference type="OrthoDB" id="9803892at2"/>
<dbReference type="InterPro" id="IPR005913">
    <property type="entry name" value="dTDP_dehydrorham_reduct"/>
</dbReference>
<evidence type="ECO:0000256" key="6">
    <source>
        <dbReference type="RuleBase" id="RU364082"/>
    </source>
</evidence>
<dbReference type="GO" id="GO:0008831">
    <property type="term" value="F:dTDP-4-dehydrorhamnose reductase activity"/>
    <property type="evidence" value="ECO:0007669"/>
    <property type="project" value="UniProtKB-EC"/>
</dbReference>
<evidence type="ECO:0000256" key="3">
    <source>
        <dbReference type="ARBA" id="ARBA00012929"/>
    </source>
</evidence>
<keyword evidence="9" id="KW-1185">Reference proteome</keyword>
<evidence type="ECO:0000256" key="2">
    <source>
        <dbReference type="ARBA" id="ARBA00010944"/>
    </source>
</evidence>
<proteinExistence type="inferred from homology"/>
<accession>A0A2T5UW44</accession>
<comment type="caution">
    <text evidence="8">The sequence shown here is derived from an EMBL/GenBank/DDBJ whole genome shotgun (WGS) entry which is preliminary data.</text>
</comment>
<dbReference type="PANTHER" id="PTHR10491:SF4">
    <property type="entry name" value="METHIONINE ADENOSYLTRANSFERASE 2 SUBUNIT BETA"/>
    <property type="match status" value="1"/>
</dbReference>
<dbReference type="InterPro" id="IPR029903">
    <property type="entry name" value="RmlD-like-bd"/>
</dbReference>
<evidence type="ECO:0000313" key="8">
    <source>
        <dbReference type="EMBL" id="PTW55720.1"/>
    </source>
</evidence>
<dbReference type="AlphaFoldDB" id="A0A2T5UW44"/>